<evidence type="ECO:0000313" key="5">
    <source>
        <dbReference type="EMBL" id="POG03477.1"/>
    </source>
</evidence>
<dbReference type="AlphaFoldDB" id="A0A2S3WPW5"/>
<dbReference type="NCBIfam" id="TIGR01543">
    <property type="entry name" value="proheadase_HK97"/>
    <property type="match status" value="1"/>
</dbReference>
<reference evidence="5 6" key="2">
    <citation type="submission" date="2018-03" db="EMBL/GenBank/DDBJ databases">
        <title>Draft genome of Pseudomonas putida strain KH-18-2.</title>
        <authorList>
            <person name="Yoshizawa S."/>
            <person name="Khan N.H."/>
            <person name="Nishimura M."/>
            <person name="Chiura H.X."/>
            <person name="Ogura Y."/>
            <person name="Hayashi T."/>
            <person name="Kogure K."/>
        </authorList>
    </citation>
    <scope>NUCLEOTIDE SEQUENCE [LARGE SCALE GENOMIC DNA]</scope>
    <source>
        <strain evidence="5 6">KH-18-2</strain>
    </source>
</reference>
<dbReference type="RefSeq" id="WP_181005146.1">
    <property type="nucleotide sequence ID" value="NZ_MING01000083.1"/>
</dbReference>
<evidence type="ECO:0000313" key="6">
    <source>
        <dbReference type="Proteomes" id="UP000237378"/>
    </source>
</evidence>
<evidence type="ECO:0000259" key="4">
    <source>
        <dbReference type="Pfam" id="PF04586"/>
    </source>
</evidence>
<protein>
    <submittedName>
        <fullName evidence="5">Peptidase U35</fullName>
    </submittedName>
</protein>
<dbReference type="EMBL" id="MING01000083">
    <property type="protein sequence ID" value="POG03477.1"/>
    <property type="molecule type" value="Genomic_DNA"/>
</dbReference>
<keyword evidence="2" id="KW-0645">Protease</keyword>
<evidence type="ECO:0000256" key="2">
    <source>
        <dbReference type="ARBA" id="ARBA00022670"/>
    </source>
</evidence>
<gene>
    <name evidence="5" type="ORF">BGP82_19590</name>
</gene>
<evidence type="ECO:0000256" key="1">
    <source>
        <dbReference type="ARBA" id="ARBA00022612"/>
    </source>
</evidence>
<keyword evidence="1" id="KW-1188">Viral release from host cell</keyword>
<dbReference type="InterPro" id="IPR054613">
    <property type="entry name" value="Peptidase_S78_dom"/>
</dbReference>
<dbReference type="Pfam" id="PF04586">
    <property type="entry name" value="Peptidase_S78"/>
    <property type="match status" value="1"/>
</dbReference>
<evidence type="ECO:0000256" key="3">
    <source>
        <dbReference type="ARBA" id="ARBA00022801"/>
    </source>
</evidence>
<reference evidence="5 6" key="1">
    <citation type="submission" date="2016-08" db="EMBL/GenBank/DDBJ databases">
        <authorList>
            <person name="Seilhamer J.J."/>
        </authorList>
    </citation>
    <scope>NUCLEOTIDE SEQUENCE [LARGE SCALE GENOMIC DNA]</scope>
    <source>
        <strain evidence="5 6">KH-18-2</strain>
    </source>
</reference>
<organism evidence="5 6">
    <name type="scientific">Pseudomonas putida</name>
    <name type="common">Arthrobacter siderocapsulatus</name>
    <dbReference type="NCBI Taxonomy" id="303"/>
    <lineage>
        <taxon>Bacteria</taxon>
        <taxon>Pseudomonadati</taxon>
        <taxon>Pseudomonadota</taxon>
        <taxon>Gammaproteobacteria</taxon>
        <taxon>Pseudomonadales</taxon>
        <taxon>Pseudomonadaceae</taxon>
        <taxon>Pseudomonas</taxon>
    </lineage>
</organism>
<comment type="caution">
    <text evidence="5">The sequence shown here is derived from an EMBL/GenBank/DDBJ whole genome shotgun (WGS) entry which is preliminary data.</text>
</comment>
<accession>A0A2S3WPW5</accession>
<sequence>MKSAPTSWWSGPGVKAGHKDRAAAVKYRSFDYDVKAVGDDGLFSGYGSVFGVVDSYNEVVAPGAFLESIAEAKAKNRTFPVLWQHRTGEPIGSWSIDSLKEDDRGLFGEGELWLADAPYARIAHRGMQTRSITGLSIGYYVRESSFDEKTRIRTLTKLDLIEISIVTVPANDEARTDTIKSKLAHGGLPSMPEFELLLREAGFSKSQSTVIANRGLQHLLRSESEGDLAAIEIVEALKSRPALSLPSL</sequence>
<proteinExistence type="predicted"/>
<dbReference type="GO" id="GO:0008233">
    <property type="term" value="F:peptidase activity"/>
    <property type="evidence" value="ECO:0007669"/>
    <property type="project" value="UniProtKB-KW"/>
</dbReference>
<dbReference type="GO" id="GO:0006508">
    <property type="term" value="P:proteolysis"/>
    <property type="evidence" value="ECO:0007669"/>
    <property type="project" value="UniProtKB-KW"/>
</dbReference>
<feature type="domain" description="Prohead serine protease" evidence="4">
    <location>
        <begin position="31"/>
        <end position="185"/>
    </location>
</feature>
<dbReference type="Proteomes" id="UP000237378">
    <property type="component" value="Unassembled WGS sequence"/>
</dbReference>
<dbReference type="InterPro" id="IPR006433">
    <property type="entry name" value="Prohead_protease"/>
</dbReference>
<keyword evidence="3" id="KW-0378">Hydrolase</keyword>
<name>A0A2S3WPW5_PSEPU</name>